<dbReference type="SUPFAM" id="SSF51556">
    <property type="entry name" value="Metallo-dependent hydrolases"/>
    <property type="match status" value="1"/>
</dbReference>
<dbReference type="Pfam" id="PF07969">
    <property type="entry name" value="Amidohydro_3"/>
    <property type="match status" value="1"/>
</dbReference>
<dbReference type="Proteomes" id="UP000612855">
    <property type="component" value="Unassembled WGS sequence"/>
</dbReference>
<dbReference type="InterPro" id="IPR052349">
    <property type="entry name" value="Metallo-hydrolase_Enzymes"/>
</dbReference>
<accession>A0A916ZV31</accession>
<gene>
    <name evidence="2" type="ORF">GCM10011360_00390</name>
</gene>
<dbReference type="Gene3D" id="3.20.20.140">
    <property type="entry name" value="Metal-dependent hydrolases"/>
    <property type="match status" value="1"/>
</dbReference>
<reference evidence="3" key="1">
    <citation type="journal article" date="2019" name="Int. J. Syst. Evol. Microbiol.">
        <title>The Global Catalogue of Microorganisms (GCM) 10K type strain sequencing project: providing services to taxonomists for standard genome sequencing and annotation.</title>
        <authorList>
            <consortium name="The Broad Institute Genomics Platform"/>
            <consortium name="The Broad Institute Genome Sequencing Center for Infectious Disease"/>
            <person name="Wu L."/>
            <person name="Ma J."/>
        </authorList>
    </citation>
    <scope>NUCLEOTIDE SEQUENCE [LARGE SCALE GENOMIC DNA]</scope>
    <source>
        <strain evidence="3">CGMCC 1.12664</strain>
    </source>
</reference>
<evidence type="ECO:0000259" key="1">
    <source>
        <dbReference type="Pfam" id="PF07969"/>
    </source>
</evidence>
<proteinExistence type="predicted"/>
<dbReference type="EMBL" id="BMFJ01000001">
    <property type="protein sequence ID" value="GGE15514.1"/>
    <property type="molecule type" value="Genomic_DNA"/>
</dbReference>
<dbReference type="AlphaFoldDB" id="A0A916ZV31"/>
<feature type="domain" description="Amidohydrolase 3" evidence="1">
    <location>
        <begin position="2"/>
        <end position="157"/>
    </location>
</feature>
<sequence length="177" mass="18687">MEGRVTAGPVTKLSALPPDALDKMAGLMAESGVAATILPATDLFLTGRDHSHLCPRGVAPAHHLAAHGVACCLSTNNMLNPFTPYGDGSLTRIANLYANVHHLGDPQALADCLDMITRSSAKILRLPDYGLVPGNPADLVVLDASSPQDAIARIAPPLMAFKSGRQSFERPRPKLHL</sequence>
<dbReference type="InterPro" id="IPR032466">
    <property type="entry name" value="Metal_Hydrolase"/>
</dbReference>
<dbReference type="InterPro" id="IPR013108">
    <property type="entry name" value="Amidohydro_3"/>
</dbReference>
<name>A0A916ZV31_9RHOB</name>
<organism evidence="2 3">
    <name type="scientific">Primorskyibacter flagellatus</name>
    <dbReference type="NCBI Taxonomy" id="1387277"/>
    <lineage>
        <taxon>Bacteria</taxon>
        <taxon>Pseudomonadati</taxon>
        <taxon>Pseudomonadota</taxon>
        <taxon>Alphaproteobacteria</taxon>
        <taxon>Rhodobacterales</taxon>
        <taxon>Roseobacteraceae</taxon>
        <taxon>Primorskyibacter</taxon>
    </lineage>
</organism>
<dbReference type="GO" id="GO:0016814">
    <property type="term" value="F:hydrolase activity, acting on carbon-nitrogen (but not peptide) bonds, in cyclic amidines"/>
    <property type="evidence" value="ECO:0007669"/>
    <property type="project" value="TreeGrafter"/>
</dbReference>
<protein>
    <recommendedName>
        <fullName evidence="1">Amidohydrolase 3 domain-containing protein</fullName>
    </recommendedName>
</protein>
<evidence type="ECO:0000313" key="3">
    <source>
        <dbReference type="Proteomes" id="UP000612855"/>
    </source>
</evidence>
<dbReference type="PANTHER" id="PTHR32027:SF9">
    <property type="entry name" value="BLL3847 PROTEIN"/>
    <property type="match status" value="1"/>
</dbReference>
<keyword evidence="3" id="KW-1185">Reference proteome</keyword>
<evidence type="ECO:0000313" key="2">
    <source>
        <dbReference type="EMBL" id="GGE15514.1"/>
    </source>
</evidence>
<comment type="caution">
    <text evidence="2">The sequence shown here is derived from an EMBL/GenBank/DDBJ whole genome shotgun (WGS) entry which is preliminary data.</text>
</comment>
<dbReference type="PANTHER" id="PTHR32027">
    <property type="entry name" value="CYTOSINE DEAMINASE"/>
    <property type="match status" value="1"/>
</dbReference>